<gene>
    <name evidence="3" type="primary">LOC100369932</name>
</gene>
<evidence type="ECO:0000313" key="3">
    <source>
        <dbReference type="RefSeq" id="XP_002737738.1"/>
    </source>
</evidence>
<dbReference type="GeneID" id="100369932"/>
<feature type="coiled-coil region" evidence="1">
    <location>
        <begin position="138"/>
        <end position="254"/>
    </location>
</feature>
<keyword evidence="1" id="KW-0175">Coiled coil</keyword>
<accession>A0ABM0GUP4</accession>
<protein>
    <submittedName>
        <fullName evidence="3">Myosin heavy chain, skeletal muscle, adult-like</fullName>
    </submittedName>
</protein>
<reference evidence="3" key="1">
    <citation type="submission" date="2025-08" db="UniProtKB">
        <authorList>
            <consortium name="RefSeq"/>
        </authorList>
    </citation>
    <scope>IDENTIFICATION</scope>
    <source>
        <tissue evidence="3">Testes</tissue>
    </source>
</reference>
<sequence length="291" mass="34345">MDKHWVEDVFPPYYTYSTEEIHAKYEKQSPPTSKVKALYEKVRQEIAKEENDLQQKAVQAGDTLAEYFEKEDSKLVELEKSCLWSHKELETLREAFKSAKCDNFKLAGKWSVASKQVKELDSKCKKQAHIIESTSKKLHASEQECKRLAIHQKQLQREVTTRVGEVKMLRGEIAELKQERLKMRKKIKEMRKVLTEEKMNRQDAQIELEEKGKNYELQRIVREDGIRLEYQAEINRLYEEINNLTLELEKERLSHTIDNKGLDHLRNHFASLSVQHSSKKDELRVLDTTPF</sequence>
<dbReference type="PANTHER" id="PTHR48251">
    <property type="entry name" value="COILED-COIL DOMAIN-CONTAINING PROTEIN 160"/>
    <property type="match status" value="1"/>
</dbReference>
<proteinExistence type="predicted"/>
<evidence type="ECO:0000313" key="2">
    <source>
        <dbReference type="Proteomes" id="UP000694865"/>
    </source>
</evidence>
<dbReference type="PANTHER" id="PTHR48251:SF1">
    <property type="entry name" value="COILED-COIL DOMAIN-CONTAINING PROTEIN 160"/>
    <property type="match status" value="1"/>
</dbReference>
<dbReference type="Proteomes" id="UP000694865">
    <property type="component" value="Unplaced"/>
</dbReference>
<organism evidence="2 3">
    <name type="scientific">Saccoglossus kowalevskii</name>
    <name type="common">Acorn worm</name>
    <dbReference type="NCBI Taxonomy" id="10224"/>
    <lineage>
        <taxon>Eukaryota</taxon>
        <taxon>Metazoa</taxon>
        <taxon>Hemichordata</taxon>
        <taxon>Enteropneusta</taxon>
        <taxon>Harrimaniidae</taxon>
        <taxon>Saccoglossus</taxon>
    </lineage>
</organism>
<name>A0ABM0GUP4_SACKO</name>
<keyword evidence="2" id="KW-1185">Reference proteome</keyword>
<evidence type="ECO:0000256" key="1">
    <source>
        <dbReference type="SAM" id="Coils"/>
    </source>
</evidence>
<dbReference type="RefSeq" id="XP_002737738.1">
    <property type="nucleotide sequence ID" value="XM_002737692.2"/>
</dbReference>